<dbReference type="Pfam" id="PF08421">
    <property type="entry name" value="Methyltransf_13"/>
    <property type="match status" value="1"/>
</dbReference>
<dbReference type="EMBL" id="LBPN01000001">
    <property type="protein sequence ID" value="KKP59997.1"/>
    <property type="molecule type" value="Genomic_DNA"/>
</dbReference>
<dbReference type="InterPro" id="IPR038576">
    <property type="entry name" value="Methyltransf_Zn-bd_dom_put_sf"/>
</dbReference>
<accession>A0A0G0DXV8</accession>
<dbReference type="PANTHER" id="PTHR43861:SF5">
    <property type="entry name" value="BLL5978 PROTEIN"/>
    <property type="match status" value="1"/>
</dbReference>
<dbReference type="Proteomes" id="UP000034176">
    <property type="component" value="Unassembled WGS sequence"/>
</dbReference>
<dbReference type="InterPro" id="IPR013630">
    <property type="entry name" value="Methyltransf_Zn-bd_dom_put"/>
</dbReference>
<evidence type="ECO:0000259" key="1">
    <source>
        <dbReference type="Pfam" id="PF08421"/>
    </source>
</evidence>
<dbReference type="InterPro" id="IPR013691">
    <property type="entry name" value="MeTrfase_14"/>
</dbReference>
<dbReference type="PANTHER" id="PTHR43861">
    <property type="entry name" value="TRANS-ACONITATE 2-METHYLTRANSFERASE-RELATED"/>
    <property type="match status" value="1"/>
</dbReference>
<sequence>MKTITKIEICRICKNNNLKDVFNFGPTPLANAFINEKNLNKKETFYPLIVCFCQKCYLLQLRYVVSPKILFKDYVYYSSTSSVFIKHFQDFADHVTKTLHLKNNSLCIDIGSNDGILLKPLKKLNMRVLGVEPAKNVAKTAIDQKITTLPEFFNIKLAKKIFNKYGSADIVCATNVFAHIHDLDEIINGVKIILNKNGVFIIEAPYLIDFLQNNLFDTVYHEHLSYLSVVPLQILFNRFNMKIFRAERVNSHGGSLRVFVALNESKYKVQSSVIKLLKEEKRLKLNSLNTYLNFSKRIENNKITLLNVLNTLISKGKRIAGYGAPAKGNTLLNYFGINNKIIEYIIEDSIYKQGLYTPGTRIPIVKSEKLYKDKPDYLFILAWNFAESIMKNHKNFRKWGKFILPVPKPRII</sequence>
<keyword evidence="3" id="KW-0808">Transferase</keyword>
<feature type="domain" description="C-methyltransferase" evidence="2">
    <location>
        <begin position="251"/>
        <end position="407"/>
    </location>
</feature>
<name>A0A0G0DXV8_9BACT</name>
<dbReference type="Pfam" id="PF08484">
    <property type="entry name" value="Methyltransf_14"/>
    <property type="match status" value="1"/>
</dbReference>
<dbReference type="Gene3D" id="6.20.50.110">
    <property type="entry name" value="Methyltransferase, zinc-binding domain"/>
    <property type="match status" value="1"/>
</dbReference>
<dbReference type="PATRIC" id="fig|1618434.3.peg.78"/>
<evidence type="ECO:0000313" key="4">
    <source>
        <dbReference type="Proteomes" id="UP000034176"/>
    </source>
</evidence>
<dbReference type="SUPFAM" id="SSF53335">
    <property type="entry name" value="S-adenosyl-L-methionine-dependent methyltransferases"/>
    <property type="match status" value="1"/>
</dbReference>
<comment type="caution">
    <text evidence="3">The sequence shown here is derived from an EMBL/GenBank/DDBJ whole genome shotgun (WGS) entry which is preliminary data.</text>
</comment>
<dbReference type="Gene3D" id="3.40.50.720">
    <property type="entry name" value="NAD(P)-binding Rossmann-like Domain"/>
    <property type="match status" value="1"/>
</dbReference>
<protein>
    <submittedName>
        <fullName evidence="3">Methyltransferase-like protein</fullName>
    </submittedName>
</protein>
<dbReference type="AlphaFoldDB" id="A0A0G0DXV8"/>
<organism evidence="3 4">
    <name type="scientific">Candidatus Gottesmanbacteria bacterium GW2011_GWA1_34_13</name>
    <dbReference type="NCBI Taxonomy" id="1618434"/>
    <lineage>
        <taxon>Bacteria</taxon>
        <taxon>Candidatus Gottesmaniibacteriota</taxon>
    </lineage>
</organism>
<evidence type="ECO:0000313" key="3">
    <source>
        <dbReference type="EMBL" id="KKP59997.1"/>
    </source>
</evidence>
<reference evidence="3 4" key="1">
    <citation type="journal article" date="2015" name="Nature">
        <title>rRNA introns, odd ribosomes, and small enigmatic genomes across a large radiation of phyla.</title>
        <authorList>
            <person name="Brown C.T."/>
            <person name="Hug L.A."/>
            <person name="Thomas B.C."/>
            <person name="Sharon I."/>
            <person name="Castelle C.J."/>
            <person name="Singh A."/>
            <person name="Wilkins M.J."/>
            <person name="Williams K.H."/>
            <person name="Banfield J.F."/>
        </authorList>
    </citation>
    <scope>NUCLEOTIDE SEQUENCE [LARGE SCALE GENOMIC DNA]</scope>
</reference>
<proteinExistence type="predicted"/>
<keyword evidence="3" id="KW-0489">Methyltransferase</keyword>
<dbReference type="CDD" id="cd02440">
    <property type="entry name" value="AdoMet_MTases"/>
    <property type="match status" value="1"/>
</dbReference>
<feature type="domain" description="Methyltransferase putative zinc binding" evidence="1">
    <location>
        <begin position="10"/>
        <end position="71"/>
    </location>
</feature>
<dbReference type="Gene3D" id="6.10.250.3100">
    <property type="match status" value="1"/>
</dbReference>
<dbReference type="GO" id="GO:0008168">
    <property type="term" value="F:methyltransferase activity"/>
    <property type="evidence" value="ECO:0007669"/>
    <property type="project" value="UniProtKB-KW"/>
</dbReference>
<dbReference type="STRING" id="1618434.UR52_C0001G0077"/>
<gene>
    <name evidence="3" type="ORF">UR52_C0001G0077</name>
</gene>
<dbReference type="Gene3D" id="3.40.50.150">
    <property type="entry name" value="Vaccinia Virus protein VP39"/>
    <property type="match status" value="1"/>
</dbReference>
<evidence type="ECO:0000259" key="2">
    <source>
        <dbReference type="Pfam" id="PF08484"/>
    </source>
</evidence>
<dbReference type="Pfam" id="PF13489">
    <property type="entry name" value="Methyltransf_23"/>
    <property type="match status" value="1"/>
</dbReference>
<dbReference type="InterPro" id="IPR029063">
    <property type="entry name" value="SAM-dependent_MTases_sf"/>
</dbReference>
<dbReference type="GO" id="GO:0032259">
    <property type="term" value="P:methylation"/>
    <property type="evidence" value="ECO:0007669"/>
    <property type="project" value="UniProtKB-KW"/>
</dbReference>